<feature type="region of interest" description="Disordered" evidence="1">
    <location>
        <begin position="1"/>
        <end position="20"/>
    </location>
</feature>
<dbReference type="AlphaFoldDB" id="A0AAE4YDM7"/>
<dbReference type="RefSeq" id="WP_168774504.1">
    <property type="nucleotide sequence ID" value="NZ_JAABNR010000007.1"/>
</dbReference>
<keyword evidence="2" id="KW-1133">Transmembrane helix</keyword>
<reference evidence="3" key="1">
    <citation type="submission" date="2020-01" db="EMBL/GenBank/DDBJ databases">
        <authorList>
            <person name="Chen W.-M."/>
        </authorList>
    </citation>
    <scope>NUCLEOTIDE SEQUENCE</scope>
    <source>
        <strain evidence="3">CYK-10</strain>
    </source>
</reference>
<proteinExistence type="predicted"/>
<name>A0AAE4YDM7_9RHOB</name>
<keyword evidence="2" id="KW-0812">Transmembrane</keyword>
<feature type="transmembrane region" description="Helical" evidence="2">
    <location>
        <begin position="26"/>
        <end position="47"/>
    </location>
</feature>
<keyword evidence="2" id="KW-0472">Membrane</keyword>
<dbReference type="InterPro" id="IPR025961">
    <property type="entry name" value="Metal_resist"/>
</dbReference>
<sequence>MTETTHPQAPETPGVPPKPKARARNWLLYGSLALNLLVAGLAVGAWVKGPPGMRDGRDLGFGMFDEAFRPEDRMALRDAVRARAGDLRAARGQMAGDLAAVAAALRAEPFDATALKAALATQQEHLTARLRIGSEVIGDYLAGLSPKDRAAFAERLEARAKRGGQGKD</sequence>
<evidence type="ECO:0000313" key="3">
    <source>
        <dbReference type="EMBL" id="NBZ87690.1"/>
    </source>
</evidence>
<evidence type="ECO:0000256" key="1">
    <source>
        <dbReference type="SAM" id="MobiDB-lite"/>
    </source>
</evidence>
<evidence type="ECO:0000256" key="2">
    <source>
        <dbReference type="SAM" id="Phobius"/>
    </source>
</evidence>
<dbReference type="EMBL" id="JAABNR010000007">
    <property type="protein sequence ID" value="NBZ87690.1"/>
    <property type="molecule type" value="Genomic_DNA"/>
</dbReference>
<evidence type="ECO:0000313" key="4">
    <source>
        <dbReference type="Proteomes" id="UP001193501"/>
    </source>
</evidence>
<dbReference type="Pfam" id="PF13801">
    <property type="entry name" value="Metal_resist"/>
    <property type="match status" value="1"/>
</dbReference>
<protein>
    <submittedName>
        <fullName evidence="3">Periplasmic heavy metal sensor</fullName>
    </submittedName>
</protein>
<gene>
    <name evidence="3" type="ORF">GV832_08875</name>
</gene>
<dbReference type="Proteomes" id="UP001193501">
    <property type="component" value="Unassembled WGS sequence"/>
</dbReference>
<organism evidence="3 4">
    <name type="scientific">Stagnihabitans tardus</name>
    <dbReference type="NCBI Taxonomy" id="2699202"/>
    <lineage>
        <taxon>Bacteria</taxon>
        <taxon>Pseudomonadati</taxon>
        <taxon>Pseudomonadota</taxon>
        <taxon>Alphaproteobacteria</taxon>
        <taxon>Rhodobacterales</taxon>
        <taxon>Paracoccaceae</taxon>
        <taxon>Stagnihabitans</taxon>
    </lineage>
</organism>
<accession>A0AAE4YDM7</accession>
<comment type="caution">
    <text evidence="3">The sequence shown here is derived from an EMBL/GenBank/DDBJ whole genome shotgun (WGS) entry which is preliminary data.</text>
</comment>
<keyword evidence="4" id="KW-1185">Reference proteome</keyword>